<feature type="transmembrane region" description="Helical" evidence="1">
    <location>
        <begin position="12"/>
        <end position="32"/>
    </location>
</feature>
<evidence type="ECO:0000256" key="1">
    <source>
        <dbReference type="SAM" id="Phobius"/>
    </source>
</evidence>
<name>A0ABV7RSE2_9GAMM</name>
<evidence type="ECO:0000313" key="3">
    <source>
        <dbReference type="Proteomes" id="UP001595740"/>
    </source>
</evidence>
<sequence>MPADVTSTALSIPTIVWSGIVASFITLAGVVLSNRSSLERLKEQLRHDAGEKHRDRISQLRKDVYLKLAAQMTYAGGHLGSLAGKDPTTEDLGGPLQEAMAELAKVQVVGSRETAALAAEMTAIYGEALFNLVAAAKPLHDLKIDIKISGDLYDQEFVHAKRVISEITALNESGTPNPAKMAALQRSFENYRQSYTQHSEERNAAWESYNAHNKPFLQAVFKELTKISPAQIKLLSAVRAEIGLDTDVSELNRRMEENQARMEKATADLLAHLDAS</sequence>
<evidence type="ECO:0000313" key="2">
    <source>
        <dbReference type="EMBL" id="MFC3552509.1"/>
    </source>
</evidence>
<keyword evidence="3" id="KW-1185">Reference proteome</keyword>
<accession>A0ABV7RSE2</accession>
<dbReference type="RefSeq" id="WP_386760270.1">
    <property type="nucleotide sequence ID" value="NZ_JBHRXK010000020.1"/>
</dbReference>
<organism evidence="2 3">
    <name type="scientific">Lysobacter cavernae</name>
    <dbReference type="NCBI Taxonomy" id="1685901"/>
    <lineage>
        <taxon>Bacteria</taxon>
        <taxon>Pseudomonadati</taxon>
        <taxon>Pseudomonadota</taxon>
        <taxon>Gammaproteobacteria</taxon>
        <taxon>Lysobacterales</taxon>
        <taxon>Lysobacteraceae</taxon>
        <taxon>Lysobacter</taxon>
    </lineage>
</organism>
<keyword evidence="1" id="KW-0812">Transmembrane</keyword>
<evidence type="ECO:0008006" key="4">
    <source>
        <dbReference type="Google" id="ProtNLM"/>
    </source>
</evidence>
<gene>
    <name evidence="2" type="ORF">ACFOLC_16030</name>
</gene>
<proteinExistence type="predicted"/>
<comment type="caution">
    <text evidence="2">The sequence shown here is derived from an EMBL/GenBank/DDBJ whole genome shotgun (WGS) entry which is preliminary data.</text>
</comment>
<protein>
    <recommendedName>
        <fullName evidence="4">DNA repair protein</fullName>
    </recommendedName>
</protein>
<keyword evidence="1" id="KW-1133">Transmembrane helix</keyword>
<keyword evidence="1" id="KW-0472">Membrane</keyword>
<dbReference type="EMBL" id="JBHRXK010000020">
    <property type="protein sequence ID" value="MFC3552509.1"/>
    <property type="molecule type" value="Genomic_DNA"/>
</dbReference>
<dbReference type="Proteomes" id="UP001595740">
    <property type="component" value="Unassembled WGS sequence"/>
</dbReference>
<reference evidence="3" key="1">
    <citation type="journal article" date="2019" name="Int. J. Syst. Evol. Microbiol.">
        <title>The Global Catalogue of Microorganisms (GCM) 10K type strain sequencing project: providing services to taxonomists for standard genome sequencing and annotation.</title>
        <authorList>
            <consortium name="The Broad Institute Genomics Platform"/>
            <consortium name="The Broad Institute Genome Sequencing Center for Infectious Disease"/>
            <person name="Wu L."/>
            <person name="Ma J."/>
        </authorList>
    </citation>
    <scope>NUCLEOTIDE SEQUENCE [LARGE SCALE GENOMIC DNA]</scope>
    <source>
        <strain evidence="3">KCTC 42875</strain>
    </source>
</reference>